<protein>
    <recommendedName>
        <fullName evidence="5">L-2-amino-thiazoline-4-carboxylic acid hydrolase</fullName>
    </recommendedName>
</protein>
<comment type="caution">
    <text evidence="2">The sequence shown here is derived from an EMBL/GenBank/DDBJ whole genome shotgun (WGS) entry which is preliminary data.</text>
</comment>
<name>A0A3D8HJ71_9BACT</name>
<dbReference type="RefSeq" id="WP_115497939.1">
    <property type="nucleotide sequence ID" value="NZ_JACRTI010000002.1"/>
</dbReference>
<evidence type="ECO:0000313" key="4">
    <source>
        <dbReference type="Proteomes" id="UP000629596"/>
    </source>
</evidence>
<organism evidence="2 3">
    <name type="scientific">Parabacteroides acidifaciens</name>
    <dbReference type="NCBI Taxonomy" id="2290935"/>
    <lineage>
        <taxon>Bacteria</taxon>
        <taxon>Pseudomonadati</taxon>
        <taxon>Bacteroidota</taxon>
        <taxon>Bacteroidia</taxon>
        <taxon>Bacteroidales</taxon>
        <taxon>Tannerellaceae</taxon>
        <taxon>Parabacteroides</taxon>
    </lineage>
</organism>
<proteinExistence type="predicted"/>
<gene>
    <name evidence="2" type="ORF">DWU89_01590</name>
    <name evidence="1" type="ORF">H8784_01575</name>
</gene>
<dbReference type="EMBL" id="JACRTI010000002">
    <property type="protein sequence ID" value="MBC8600407.1"/>
    <property type="molecule type" value="Genomic_DNA"/>
</dbReference>
<accession>A0A3D8HJ71</accession>
<dbReference type="Proteomes" id="UP000256321">
    <property type="component" value="Unassembled WGS sequence"/>
</dbReference>
<dbReference type="Proteomes" id="UP000629596">
    <property type="component" value="Unassembled WGS sequence"/>
</dbReference>
<evidence type="ECO:0008006" key="5">
    <source>
        <dbReference type="Google" id="ProtNLM"/>
    </source>
</evidence>
<evidence type="ECO:0000313" key="3">
    <source>
        <dbReference type="Proteomes" id="UP000256321"/>
    </source>
</evidence>
<sequence>MTDKLDLLSKEELKDLIRIYAKNIYALDGVWFQSVEEKSDMEEAMWHDKNAWVKFTRTEAKRIKNFLNLPDEAGLEGLEKALAIRFSALSNPSVSIFREGDSLIYRINECRVQSARKAKGMPFHPCAPVGFIEHDGFARVIDGRIVTEMISCYPEVTDQGCACCWKFTLKHSAPD</sequence>
<dbReference type="Pfam" id="PF19620">
    <property type="entry name" value="DUF6125"/>
    <property type="match status" value="1"/>
</dbReference>
<evidence type="ECO:0000313" key="2">
    <source>
        <dbReference type="EMBL" id="RDU51029.1"/>
    </source>
</evidence>
<reference evidence="1 4" key="2">
    <citation type="submission" date="2020-08" db="EMBL/GenBank/DDBJ databases">
        <title>Genome public.</title>
        <authorList>
            <person name="Liu C."/>
            <person name="Sun Q."/>
        </authorList>
    </citation>
    <scope>NUCLEOTIDE SEQUENCE [LARGE SCALE GENOMIC DNA]</scope>
    <source>
        <strain evidence="1 4">426_9</strain>
    </source>
</reference>
<keyword evidence="4" id="KW-1185">Reference proteome</keyword>
<dbReference type="AlphaFoldDB" id="A0A3D8HJ71"/>
<dbReference type="EMBL" id="QREV01000002">
    <property type="protein sequence ID" value="RDU51029.1"/>
    <property type="molecule type" value="Genomic_DNA"/>
</dbReference>
<reference evidence="2 3" key="1">
    <citation type="submission" date="2018-07" db="EMBL/GenBank/DDBJ databases">
        <title>Parabacteroides acidifaciens nov. sp., isolated from human feces.</title>
        <authorList>
            <person name="Wang Y.J."/>
        </authorList>
    </citation>
    <scope>NUCLEOTIDE SEQUENCE [LARGE SCALE GENOMIC DNA]</scope>
    <source>
        <strain evidence="2 3">426-9</strain>
    </source>
</reference>
<evidence type="ECO:0000313" key="1">
    <source>
        <dbReference type="EMBL" id="MBC8600407.1"/>
    </source>
</evidence>